<dbReference type="AlphaFoldDB" id="A0A3S9ZPI3"/>
<accession>A0A3S9ZPI3</accession>
<evidence type="ECO:0000313" key="4">
    <source>
        <dbReference type="Proteomes" id="UP000271291"/>
    </source>
</evidence>
<sequence length="142" mass="15143">MALPARAWSVTISAHDGRPTVTCSVCHSFAARPGIPVPRQARHHLAGHLLGTPLPAHLRTCQCREHGCVWHRPPTACSGPLALLLICSDNGRTWRLADACRGCSRSIPHAATVPEPPRAAPLTSSPPPAELTADHGEWVEAL</sequence>
<evidence type="ECO:0000313" key="3">
    <source>
        <dbReference type="EMBL" id="QCN83574.1"/>
    </source>
</evidence>
<reference evidence="2 4" key="2">
    <citation type="submission" date="2018-12" db="EMBL/GenBank/DDBJ databases">
        <title>Streptomyces griseoviridis F1-27 complete genome.</title>
        <authorList>
            <person name="Mariita R.M."/>
            <person name="Sello J.K."/>
        </authorList>
    </citation>
    <scope>NUCLEOTIDE SEQUENCE [LARGE SCALE GENOMIC DNA]</scope>
    <source>
        <strain evidence="2 4">F1-27</strain>
    </source>
</reference>
<dbReference type="KEGG" id="sgd:ELQ87_39090"/>
<evidence type="ECO:0008006" key="6">
    <source>
        <dbReference type="Google" id="ProtNLM"/>
    </source>
</evidence>
<name>A0A3S9ZPI3_STRGD</name>
<keyword evidence="5" id="KW-1185">Reference proteome</keyword>
<dbReference type="EMBL" id="CP034687">
    <property type="protein sequence ID" value="AZS89588.1"/>
    <property type="molecule type" value="Genomic_DNA"/>
</dbReference>
<dbReference type="RefSeq" id="WP_127182352.1">
    <property type="nucleotide sequence ID" value="NZ_CP029078.1"/>
</dbReference>
<protein>
    <recommendedName>
        <fullName evidence="6">C2H2-type domain-containing protein</fullName>
    </recommendedName>
</protein>
<evidence type="ECO:0000313" key="5">
    <source>
        <dbReference type="Proteomes" id="UP000501753"/>
    </source>
</evidence>
<feature type="compositionally biased region" description="Pro residues" evidence="1">
    <location>
        <begin position="114"/>
        <end position="129"/>
    </location>
</feature>
<organism evidence="2 4">
    <name type="scientific">Streptomyces griseoviridis</name>
    <dbReference type="NCBI Taxonomy" id="45398"/>
    <lineage>
        <taxon>Bacteria</taxon>
        <taxon>Bacillati</taxon>
        <taxon>Actinomycetota</taxon>
        <taxon>Actinomycetes</taxon>
        <taxon>Kitasatosporales</taxon>
        <taxon>Streptomycetaceae</taxon>
        <taxon>Streptomyces</taxon>
    </lineage>
</organism>
<proteinExistence type="predicted"/>
<dbReference type="EMBL" id="CP029078">
    <property type="protein sequence ID" value="QCN83574.1"/>
    <property type="molecule type" value="Genomic_DNA"/>
</dbReference>
<dbReference type="Proteomes" id="UP000501753">
    <property type="component" value="Chromosome"/>
</dbReference>
<dbReference type="OrthoDB" id="4139631at2"/>
<reference evidence="3 5" key="1">
    <citation type="submission" date="2018-04" db="EMBL/GenBank/DDBJ databases">
        <title>Complete genome sequences of Streptomyces griseoviridis K61 and characterization of antagonistic properties of biological control agents.</title>
        <authorList>
            <person name="Mariita R.M."/>
            <person name="Sello J.K."/>
        </authorList>
    </citation>
    <scope>NUCLEOTIDE SEQUENCE [LARGE SCALE GENOMIC DNA]</scope>
    <source>
        <strain evidence="3 5">K61</strain>
    </source>
</reference>
<gene>
    <name evidence="3" type="ORF">DDJ31_00145</name>
    <name evidence="2" type="ORF">ELQ87_39090</name>
</gene>
<feature type="region of interest" description="Disordered" evidence="1">
    <location>
        <begin position="111"/>
        <end position="135"/>
    </location>
</feature>
<evidence type="ECO:0000313" key="2">
    <source>
        <dbReference type="EMBL" id="AZS89588.1"/>
    </source>
</evidence>
<evidence type="ECO:0000256" key="1">
    <source>
        <dbReference type="SAM" id="MobiDB-lite"/>
    </source>
</evidence>
<dbReference type="Proteomes" id="UP000271291">
    <property type="component" value="Chromosome"/>
</dbReference>